<dbReference type="PANTHER" id="PTHR33018:SF31">
    <property type="entry name" value="TRANSPOSASE, PTTA_EN_SPM, PLANT"/>
    <property type="match status" value="1"/>
</dbReference>
<comment type="caution">
    <text evidence="1">The sequence shown here is derived from an EMBL/GenBank/DDBJ whole genome shotgun (WGS) entry which is preliminary data.</text>
</comment>
<evidence type="ECO:0008006" key="3">
    <source>
        <dbReference type="Google" id="ProtNLM"/>
    </source>
</evidence>
<organism evidence="1 2">
    <name type="scientific">Vitis vinifera</name>
    <name type="common">Grape</name>
    <dbReference type="NCBI Taxonomy" id="29760"/>
    <lineage>
        <taxon>Eukaryota</taxon>
        <taxon>Viridiplantae</taxon>
        <taxon>Streptophyta</taxon>
        <taxon>Embryophyta</taxon>
        <taxon>Tracheophyta</taxon>
        <taxon>Spermatophyta</taxon>
        <taxon>Magnoliopsida</taxon>
        <taxon>eudicotyledons</taxon>
        <taxon>Gunneridae</taxon>
        <taxon>Pentapetalae</taxon>
        <taxon>rosids</taxon>
        <taxon>Vitales</taxon>
        <taxon>Vitaceae</taxon>
        <taxon>Viteae</taxon>
        <taxon>Vitis</taxon>
    </lineage>
</organism>
<dbReference type="Gene3D" id="3.40.395.10">
    <property type="entry name" value="Adenoviral Proteinase, Chain A"/>
    <property type="match status" value="1"/>
</dbReference>
<dbReference type="PANTHER" id="PTHR33018">
    <property type="entry name" value="OS10G0338966 PROTEIN-RELATED"/>
    <property type="match status" value="1"/>
</dbReference>
<sequence>MITKNRSKGIKLQVKYNLDGIFIGESAVHLTSYLGILARTMVPIRYQTWHVVPKQLKHKLWDSIEEYREVQKERRKKHIYNHHLSGKGYAGLEEEKLLKESQENGRSVNGSNDILVEALGTPEYSGRVRAKGKHHTPHQYFNSVVDRVVDRVVRDFIAASKEEQRNFQAEVLAKLSQVGAVTPQSDVRKCDLAVETKENIVVGGTIILECNYLVVVDASYDSSAPLPIPIPGQTTTVGAAIGYQVLWPTHLVIIHTLISTSKKGKKQKENEVEVKSKGEKAQDIKNFEALVGLMLSTSRVHPVDFPDDVFGESFKTFLMKEDMDMIISSKEVSSNCMLYYIWHLHRKLIDGKQVLVALEMKRMIAYYLDPMACQPCDDLREIVNMAIRINPPEKQKTSKREPTWVKVVCPRQPGSVECGHYVMRYMKEIIANPNQLTSKLAVFSIWIIQWLLYFDGCVIGKLRGEA</sequence>
<dbReference type="Proteomes" id="UP000288805">
    <property type="component" value="Unassembled WGS sequence"/>
</dbReference>
<proteinExistence type="predicted"/>
<accession>A0A438E7E9</accession>
<dbReference type="SUPFAM" id="SSF54001">
    <property type="entry name" value="Cysteine proteinases"/>
    <property type="match status" value="1"/>
</dbReference>
<dbReference type="InterPro" id="IPR038765">
    <property type="entry name" value="Papain-like_cys_pep_sf"/>
</dbReference>
<evidence type="ECO:0000313" key="2">
    <source>
        <dbReference type="Proteomes" id="UP000288805"/>
    </source>
</evidence>
<reference evidence="1 2" key="1">
    <citation type="journal article" date="2018" name="PLoS Genet.">
        <title>Population sequencing reveals clonal diversity and ancestral inbreeding in the grapevine cultivar Chardonnay.</title>
        <authorList>
            <person name="Roach M.J."/>
            <person name="Johnson D.L."/>
            <person name="Bohlmann J."/>
            <person name="van Vuuren H.J."/>
            <person name="Jones S.J."/>
            <person name="Pretorius I.S."/>
            <person name="Schmidt S.A."/>
            <person name="Borneman A.R."/>
        </authorList>
    </citation>
    <scope>NUCLEOTIDE SEQUENCE [LARGE SCALE GENOMIC DNA]</scope>
    <source>
        <strain evidence="2">cv. Chardonnay</strain>
        <tissue evidence="1">Leaf</tissue>
    </source>
</reference>
<gene>
    <name evidence="1" type="ORF">CK203_107084</name>
</gene>
<dbReference type="AlphaFoldDB" id="A0A438E7E9"/>
<name>A0A438E7E9_VITVI</name>
<dbReference type="EMBL" id="QGNW01001375">
    <property type="protein sequence ID" value="RVW43572.1"/>
    <property type="molecule type" value="Genomic_DNA"/>
</dbReference>
<protein>
    <recommendedName>
        <fullName evidence="3">Ubiquitin-like protease family profile domain-containing protein</fullName>
    </recommendedName>
</protein>
<evidence type="ECO:0000313" key="1">
    <source>
        <dbReference type="EMBL" id="RVW43572.1"/>
    </source>
</evidence>